<dbReference type="OrthoDB" id="5631303at2"/>
<gene>
    <name evidence="2" type="ORF">Lmac_1269</name>
</gene>
<dbReference type="PANTHER" id="PTHR24113:SF15">
    <property type="entry name" value="NACHT DOMAIN-CONTAINING PROTEIN"/>
    <property type="match status" value="1"/>
</dbReference>
<dbReference type="InterPro" id="IPR027038">
    <property type="entry name" value="RanGap"/>
</dbReference>
<evidence type="ECO:0000313" key="2">
    <source>
        <dbReference type="EMBL" id="KTD27021.1"/>
    </source>
</evidence>
<accession>A0A0W0W439</accession>
<dbReference type="Proteomes" id="UP000054908">
    <property type="component" value="Unassembled WGS sequence"/>
</dbReference>
<dbReference type="STRING" id="466.Lmac_1269"/>
<dbReference type="PATRIC" id="fig|466.6.peg.1346"/>
<dbReference type="GO" id="GO:0006913">
    <property type="term" value="P:nucleocytoplasmic transport"/>
    <property type="evidence" value="ECO:0007669"/>
    <property type="project" value="TreeGrafter"/>
</dbReference>
<dbReference type="RefSeq" id="WP_058452053.1">
    <property type="nucleotide sequence ID" value="NZ_CAAAIB010000009.1"/>
</dbReference>
<dbReference type="PANTHER" id="PTHR24113">
    <property type="entry name" value="RAN GTPASE-ACTIVATING PROTEIN 1"/>
    <property type="match status" value="1"/>
</dbReference>
<sequence length="422" mass="47212">MTIDKEIIQEISDNSEKQKSVDLSSKKLQYEDIVLLTNALKNNTRLSKLSLRGNQLDDRSILLLADVLPSTHLLTLDLSDNRITAEGLQGLAKAIKSSRLQHLDVSSNEIEHSCTQAISPCGILENNALTELNLSKNKLSGLAKTNFFERLKASTTLQRLSLEKCGLADEEGDWVADVLQTNHSLLFLNLSENALTDNSTVNIAYSLRNNKTLKTIWLKKTALSNQTLAEFYFTCEVNDSLESVNLMHNKISPTLPQAKSTKASILLTKKQRDPVSQVATLIDHIQRVDILVRRKSIDLLLFSRILCCFKPEDKTPILELPPEIKVYILSFVAENLLSLGQIYSVLNYAQDKKTLGQSSDTFFNSVSCIKSVKLLSNNHLQRFFPGNRVIQKDINRETETKDNASGDDASLAKTSFTGQRFL</sequence>
<feature type="region of interest" description="Disordered" evidence="1">
    <location>
        <begin position="398"/>
        <end position="422"/>
    </location>
</feature>
<dbReference type="SUPFAM" id="SSF52047">
    <property type="entry name" value="RNI-like"/>
    <property type="match status" value="1"/>
</dbReference>
<dbReference type="GO" id="GO:0031267">
    <property type="term" value="F:small GTPase binding"/>
    <property type="evidence" value="ECO:0007669"/>
    <property type="project" value="TreeGrafter"/>
</dbReference>
<dbReference type="Gene3D" id="3.80.10.10">
    <property type="entry name" value="Ribonuclease Inhibitor"/>
    <property type="match status" value="1"/>
</dbReference>
<dbReference type="InterPro" id="IPR032675">
    <property type="entry name" value="LRR_dom_sf"/>
</dbReference>
<dbReference type="GO" id="GO:0048471">
    <property type="term" value="C:perinuclear region of cytoplasm"/>
    <property type="evidence" value="ECO:0007669"/>
    <property type="project" value="TreeGrafter"/>
</dbReference>
<dbReference type="GO" id="GO:0005829">
    <property type="term" value="C:cytosol"/>
    <property type="evidence" value="ECO:0007669"/>
    <property type="project" value="TreeGrafter"/>
</dbReference>
<name>A0A0W0W439_9GAMM</name>
<feature type="compositionally biased region" description="Polar residues" evidence="1">
    <location>
        <begin position="412"/>
        <end position="422"/>
    </location>
</feature>
<proteinExistence type="predicted"/>
<comment type="caution">
    <text evidence="2">The sequence shown here is derived from an EMBL/GenBank/DDBJ whole genome shotgun (WGS) entry which is preliminary data.</text>
</comment>
<organism evidence="2 3">
    <name type="scientific">Legionella maceachernii</name>
    <dbReference type="NCBI Taxonomy" id="466"/>
    <lineage>
        <taxon>Bacteria</taxon>
        <taxon>Pseudomonadati</taxon>
        <taxon>Pseudomonadota</taxon>
        <taxon>Gammaproteobacteria</taxon>
        <taxon>Legionellales</taxon>
        <taxon>Legionellaceae</taxon>
        <taxon>Legionella</taxon>
    </lineage>
</organism>
<dbReference type="SMART" id="SM00368">
    <property type="entry name" value="LRR_RI"/>
    <property type="match status" value="4"/>
</dbReference>
<keyword evidence="3" id="KW-1185">Reference proteome</keyword>
<evidence type="ECO:0000313" key="3">
    <source>
        <dbReference type="Proteomes" id="UP000054908"/>
    </source>
</evidence>
<reference evidence="2 3" key="1">
    <citation type="submission" date="2015-11" db="EMBL/GenBank/DDBJ databases">
        <title>Genomic analysis of 38 Legionella species identifies large and diverse effector repertoires.</title>
        <authorList>
            <person name="Burstein D."/>
            <person name="Amaro F."/>
            <person name="Zusman T."/>
            <person name="Lifshitz Z."/>
            <person name="Cohen O."/>
            <person name="Gilbert J.A."/>
            <person name="Pupko T."/>
            <person name="Shuman H.A."/>
            <person name="Segal G."/>
        </authorList>
    </citation>
    <scope>NUCLEOTIDE SEQUENCE [LARGE SCALE GENOMIC DNA]</scope>
    <source>
        <strain evidence="2 3">PX-1-G2-E2</strain>
    </source>
</reference>
<dbReference type="EMBL" id="LNYL01000033">
    <property type="protein sequence ID" value="KTD27021.1"/>
    <property type="molecule type" value="Genomic_DNA"/>
</dbReference>
<dbReference type="Pfam" id="PF13516">
    <property type="entry name" value="LRR_6"/>
    <property type="match status" value="2"/>
</dbReference>
<dbReference type="InterPro" id="IPR001611">
    <property type="entry name" value="Leu-rich_rpt"/>
</dbReference>
<dbReference type="AlphaFoldDB" id="A0A0W0W439"/>
<protein>
    <submittedName>
        <fullName evidence="2">Leucine Rich repeats (2 copies)</fullName>
    </submittedName>
</protein>
<dbReference type="GO" id="GO:0005096">
    <property type="term" value="F:GTPase activator activity"/>
    <property type="evidence" value="ECO:0007669"/>
    <property type="project" value="InterPro"/>
</dbReference>
<evidence type="ECO:0000256" key="1">
    <source>
        <dbReference type="SAM" id="MobiDB-lite"/>
    </source>
</evidence>